<gene>
    <name evidence="2" type="ORF">U1T56_06060</name>
</gene>
<name>A0ABU8XND7_9PROT</name>
<dbReference type="InterPro" id="IPR018389">
    <property type="entry name" value="DctP_fam"/>
</dbReference>
<evidence type="ECO:0000256" key="1">
    <source>
        <dbReference type="ARBA" id="ARBA00022729"/>
    </source>
</evidence>
<evidence type="ECO:0000313" key="2">
    <source>
        <dbReference type="EMBL" id="MEK0082705.1"/>
    </source>
</evidence>
<dbReference type="InterPro" id="IPR026289">
    <property type="entry name" value="SBP_TakP-like"/>
</dbReference>
<keyword evidence="3" id="KW-1185">Reference proteome</keyword>
<comment type="caution">
    <text evidence="2">The sequence shown here is derived from an EMBL/GenBank/DDBJ whole genome shotgun (WGS) entry which is preliminary data.</text>
</comment>
<dbReference type="InterPro" id="IPR038404">
    <property type="entry name" value="TRAP_DctP_sf"/>
</dbReference>
<dbReference type="RefSeq" id="WP_418158549.1">
    <property type="nucleotide sequence ID" value="NZ_JBBLZC010000004.1"/>
</dbReference>
<evidence type="ECO:0000313" key="3">
    <source>
        <dbReference type="Proteomes" id="UP001375743"/>
    </source>
</evidence>
<dbReference type="PIRSF" id="PIRSF039026">
    <property type="entry name" value="SiaP"/>
    <property type="match status" value="1"/>
</dbReference>
<proteinExistence type="predicted"/>
<dbReference type="NCBIfam" id="NF037995">
    <property type="entry name" value="TRAP_S1"/>
    <property type="match status" value="1"/>
</dbReference>
<keyword evidence="1" id="KW-0732">Signal</keyword>
<dbReference type="EMBL" id="JBBLZC010000004">
    <property type="protein sequence ID" value="MEK0082705.1"/>
    <property type="molecule type" value="Genomic_DNA"/>
</dbReference>
<dbReference type="Gene3D" id="3.40.190.170">
    <property type="entry name" value="Bacterial extracellular solute-binding protein, family 7"/>
    <property type="match status" value="1"/>
</dbReference>
<accession>A0ABU8XND7</accession>
<dbReference type="Proteomes" id="UP001375743">
    <property type="component" value="Unassembled WGS sequence"/>
</dbReference>
<organism evidence="2 3">
    <name type="scientific">Benzoatithermus flavus</name>
    <dbReference type="NCBI Taxonomy" id="3108223"/>
    <lineage>
        <taxon>Bacteria</taxon>
        <taxon>Pseudomonadati</taxon>
        <taxon>Pseudomonadota</taxon>
        <taxon>Alphaproteobacteria</taxon>
        <taxon>Geminicoccales</taxon>
        <taxon>Geminicoccaceae</taxon>
        <taxon>Benzoatithermus</taxon>
    </lineage>
</organism>
<dbReference type="Gene3D" id="3.40.190.10">
    <property type="entry name" value="Periplasmic binding protein-like II"/>
    <property type="match status" value="1"/>
</dbReference>
<sequence length="360" mass="38597">MSAATRRRLLAAGTAAGTLGAPAVLRAQTPLRWRMVTSWPRNLPGPGMNAQRLADRIARMSGGRLMVQLYAAGELVPALQVFDAVYSGAAEMAHTASFYWAGKVKAASFFTTVPFGLTPAEHAAWIEHGGGQALWDELYASFGIKPFMAGNSSFQMGGWFKRELKGLADLEGLKLRSAGLGGELFQRLGAVTVAMGVPDIYPALQNGTIDGVEFLGPASDLAAGFHQVAKFYYWPTFTKPNGTAECLVGLGAWQSLPDDLKAVVANACAAENAYTLAEADWRDGQALATLVEQHGVQLRRWPADIVAAARRASEEILAGFTAGSDLDRRIQRSYQEARQRIESWSRVSAEAYLGSRGGGA</sequence>
<dbReference type="CDD" id="cd13604">
    <property type="entry name" value="PBP2_TRAP_ketoacid_lactate_like"/>
    <property type="match status" value="1"/>
</dbReference>
<reference evidence="2 3" key="1">
    <citation type="submission" date="2024-01" db="EMBL/GenBank/DDBJ databases">
        <title>Multi-omics insights into the function and evolution of sodium benzoate biodegradation pathways in Benzoatithermus flavus gen. nov., sp. nov. from hot spring.</title>
        <authorList>
            <person name="Hu C.-J."/>
            <person name="Li W.-J."/>
        </authorList>
    </citation>
    <scope>NUCLEOTIDE SEQUENCE [LARGE SCALE GENOMIC DNA]</scope>
    <source>
        <strain evidence="2 3">SYSU G07066</strain>
    </source>
</reference>
<protein>
    <submittedName>
        <fullName evidence="2">TRAP transporter substrate-binding protein</fullName>
    </submittedName>
</protein>
<dbReference type="PANTHER" id="PTHR33376">
    <property type="match status" value="1"/>
</dbReference>
<dbReference type="Pfam" id="PF03480">
    <property type="entry name" value="DctP"/>
    <property type="match status" value="1"/>
</dbReference>
<dbReference type="PANTHER" id="PTHR33376:SF5">
    <property type="entry name" value="EXTRACYTOPLASMIC SOLUTE RECEPTOR PROTEIN"/>
    <property type="match status" value="1"/>
</dbReference>